<dbReference type="AlphaFoldDB" id="A0A2S4M7N3"/>
<proteinExistence type="predicted"/>
<evidence type="ECO:0000313" key="2">
    <source>
        <dbReference type="Proteomes" id="UP000237381"/>
    </source>
</evidence>
<organism evidence="1 2">
    <name type="scientific">Paraburkholderia eburnea</name>
    <dbReference type="NCBI Taxonomy" id="1189126"/>
    <lineage>
        <taxon>Bacteria</taxon>
        <taxon>Pseudomonadati</taxon>
        <taxon>Pseudomonadota</taxon>
        <taxon>Betaproteobacteria</taxon>
        <taxon>Burkholderiales</taxon>
        <taxon>Burkholderiaceae</taxon>
        <taxon>Paraburkholderia</taxon>
    </lineage>
</organism>
<name>A0A2S4M7N3_9BURK</name>
<comment type="caution">
    <text evidence="1">The sequence shown here is derived from an EMBL/GenBank/DDBJ whole genome shotgun (WGS) entry which is preliminary data.</text>
</comment>
<protein>
    <submittedName>
        <fullName evidence="1">Uncharacterized protein</fullName>
    </submittedName>
</protein>
<dbReference type="Proteomes" id="UP000237381">
    <property type="component" value="Unassembled WGS sequence"/>
</dbReference>
<reference evidence="1 2" key="1">
    <citation type="submission" date="2018-01" db="EMBL/GenBank/DDBJ databases">
        <title>Genomic Encyclopedia of Type Strains, Phase III (KMG-III): the genomes of soil and plant-associated and newly described type strains.</title>
        <authorList>
            <person name="Whitman W."/>
        </authorList>
    </citation>
    <scope>NUCLEOTIDE SEQUENCE [LARGE SCALE GENOMIC DNA]</scope>
    <source>
        <strain evidence="1 2">JCM 18070</strain>
    </source>
</reference>
<dbReference type="RefSeq" id="WP_103705413.1">
    <property type="nucleotide sequence ID" value="NZ_PQGA01000008.1"/>
</dbReference>
<keyword evidence="2" id="KW-1185">Reference proteome</keyword>
<accession>A0A2S4M7N3</accession>
<sequence length="84" mass="9258">MTHEQPKLPDNDPVWAEARALEASIRAIRRAQGKRNPEDYAPDDPECIAAMEEFVRDVGRVLTLYAREAARGDDSDLYGAGATG</sequence>
<gene>
    <name evidence="1" type="ORF">B0G62_108232</name>
</gene>
<dbReference type="OrthoDB" id="9132218at2"/>
<evidence type="ECO:0000313" key="1">
    <source>
        <dbReference type="EMBL" id="POR50740.1"/>
    </source>
</evidence>
<dbReference type="EMBL" id="PQGA01000008">
    <property type="protein sequence ID" value="POR50740.1"/>
    <property type="molecule type" value="Genomic_DNA"/>
</dbReference>